<evidence type="ECO:0000256" key="1">
    <source>
        <dbReference type="SAM" id="MobiDB-lite"/>
    </source>
</evidence>
<protein>
    <submittedName>
        <fullName evidence="3">Uncharacterized protein</fullName>
    </submittedName>
</protein>
<sequence>MELTAKWRKKHRGGGEDGIEDDSHPIDSQDQEEMVRSIEREHARQSRMWRRVFAGFLLGYTAFMVYSIFQQAWYPWELRFHAYFMEEMQSWMTISADWVAVLACSFAVRGLASSSKSSQQWLWYSCYVGLLHAVFWLIYMFRLPKFRWDVLWLPLGPLSGAGICLYVDHLLHESLEDVKQLRSHMYNFKAL</sequence>
<dbReference type="PANTHER" id="PTHR36784:SF1">
    <property type="entry name" value="HISTONE-LYSINE N-METHYLTRANSFERASE"/>
    <property type="match status" value="1"/>
</dbReference>
<keyword evidence="2" id="KW-1133">Transmembrane helix</keyword>
<gene>
    <name evidence="3" type="ORF">C4D60_Mb01t33020</name>
</gene>
<proteinExistence type="predicted"/>
<feature type="compositionally biased region" description="Basic and acidic residues" evidence="1">
    <location>
        <begin position="21"/>
        <end position="30"/>
    </location>
</feature>
<evidence type="ECO:0000313" key="4">
    <source>
        <dbReference type="Proteomes" id="UP000317650"/>
    </source>
</evidence>
<reference evidence="3 4" key="1">
    <citation type="journal article" date="2019" name="Nat. Plants">
        <title>Genome sequencing of Musa balbisiana reveals subgenome evolution and function divergence in polyploid bananas.</title>
        <authorList>
            <person name="Yao X."/>
        </authorList>
    </citation>
    <scope>NUCLEOTIDE SEQUENCE [LARGE SCALE GENOMIC DNA]</scope>
    <source>
        <strain evidence="4">cv. DH-PKW</strain>
        <tissue evidence="3">Leaves</tissue>
    </source>
</reference>
<dbReference type="PANTHER" id="PTHR36784">
    <property type="entry name" value="HISTONE-LYSINE N-METHYLTRANSFERASE"/>
    <property type="match status" value="1"/>
</dbReference>
<keyword evidence="2" id="KW-0812">Transmembrane</keyword>
<keyword evidence="2" id="KW-0472">Membrane</keyword>
<feature type="transmembrane region" description="Helical" evidence="2">
    <location>
        <begin position="121"/>
        <end position="139"/>
    </location>
</feature>
<organism evidence="3 4">
    <name type="scientific">Musa balbisiana</name>
    <name type="common">Banana</name>
    <dbReference type="NCBI Taxonomy" id="52838"/>
    <lineage>
        <taxon>Eukaryota</taxon>
        <taxon>Viridiplantae</taxon>
        <taxon>Streptophyta</taxon>
        <taxon>Embryophyta</taxon>
        <taxon>Tracheophyta</taxon>
        <taxon>Spermatophyta</taxon>
        <taxon>Magnoliopsida</taxon>
        <taxon>Liliopsida</taxon>
        <taxon>Zingiberales</taxon>
        <taxon>Musaceae</taxon>
        <taxon>Musa</taxon>
    </lineage>
</organism>
<keyword evidence="4" id="KW-1185">Reference proteome</keyword>
<comment type="caution">
    <text evidence="3">The sequence shown here is derived from an EMBL/GenBank/DDBJ whole genome shotgun (WGS) entry which is preliminary data.</text>
</comment>
<name>A0A4S8JSH1_MUSBA</name>
<dbReference type="EMBL" id="PYDT01000004">
    <property type="protein sequence ID" value="THU65047.1"/>
    <property type="molecule type" value="Genomic_DNA"/>
</dbReference>
<feature type="transmembrane region" description="Helical" evidence="2">
    <location>
        <begin position="151"/>
        <end position="171"/>
    </location>
</feature>
<feature type="compositionally biased region" description="Basic residues" evidence="1">
    <location>
        <begin position="1"/>
        <end position="12"/>
    </location>
</feature>
<feature type="transmembrane region" description="Helical" evidence="2">
    <location>
        <begin position="89"/>
        <end position="109"/>
    </location>
</feature>
<feature type="region of interest" description="Disordered" evidence="1">
    <location>
        <begin position="1"/>
        <end position="30"/>
    </location>
</feature>
<feature type="transmembrane region" description="Helical" evidence="2">
    <location>
        <begin position="52"/>
        <end position="69"/>
    </location>
</feature>
<evidence type="ECO:0000256" key="2">
    <source>
        <dbReference type="SAM" id="Phobius"/>
    </source>
</evidence>
<dbReference type="AlphaFoldDB" id="A0A4S8JSH1"/>
<evidence type="ECO:0000313" key="3">
    <source>
        <dbReference type="EMBL" id="THU65047.1"/>
    </source>
</evidence>
<accession>A0A4S8JSH1</accession>
<dbReference type="Proteomes" id="UP000317650">
    <property type="component" value="Chromosome 1"/>
</dbReference>